<gene>
    <name evidence="1" type="ORF">BV898_10020</name>
</gene>
<dbReference type="Proteomes" id="UP000192578">
    <property type="component" value="Unassembled WGS sequence"/>
</dbReference>
<dbReference type="EMBL" id="MTYJ01000082">
    <property type="protein sequence ID" value="OQV15766.1"/>
    <property type="molecule type" value="Genomic_DNA"/>
</dbReference>
<organism evidence="1 2">
    <name type="scientific">Hypsibius exemplaris</name>
    <name type="common">Freshwater tardigrade</name>
    <dbReference type="NCBI Taxonomy" id="2072580"/>
    <lineage>
        <taxon>Eukaryota</taxon>
        <taxon>Metazoa</taxon>
        <taxon>Ecdysozoa</taxon>
        <taxon>Tardigrada</taxon>
        <taxon>Eutardigrada</taxon>
        <taxon>Parachela</taxon>
        <taxon>Hypsibioidea</taxon>
        <taxon>Hypsibiidae</taxon>
        <taxon>Hypsibius</taxon>
    </lineage>
</organism>
<sequence length="175" mass="19182">MDRGKHKALFNNDVSSSQCTGFNFQGPARNEEVCNFKENPSEASSESFATSHPRPKVGTCTLLLSFMVLAREFFAKDQEAACQQGSIKAHYDTMTALSETDFTDDLKSIKIPLLVMHGLDDQIVPFPFAGQLSHQLVKGSQLKTYPGFPHGMCTTHADVINADLLTFIQGTLAPP</sequence>
<dbReference type="AlphaFoldDB" id="A0A1W0WKP9"/>
<dbReference type="PANTHER" id="PTHR43433:SF3">
    <property type="entry name" value="NON-HEME CHLOROPEROXIDASE"/>
    <property type="match status" value="1"/>
</dbReference>
<reference evidence="2" key="1">
    <citation type="submission" date="2017-01" db="EMBL/GenBank/DDBJ databases">
        <title>Comparative genomics of anhydrobiosis in the tardigrade Hypsibius dujardini.</title>
        <authorList>
            <person name="Yoshida Y."/>
            <person name="Koutsovoulos G."/>
            <person name="Laetsch D."/>
            <person name="Stevens L."/>
            <person name="Kumar S."/>
            <person name="Horikawa D."/>
            <person name="Ishino K."/>
            <person name="Komine S."/>
            <person name="Tomita M."/>
            <person name="Blaxter M."/>
            <person name="Arakawa K."/>
        </authorList>
    </citation>
    <scope>NUCLEOTIDE SEQUENCE [LARGE SCALE GENOMIC DNA]</scope>
    <source>
        <strain evidence="2">Z151</strain>
    </source>
</reference>
<dbReference type="PANTHER" id="PTHR43433">
    <property type="entry name" value="HYDROLASE, ALPHA/BETA FOLD FAMILY PROTEIN"/>
    <property type="match status" value="1"/>
</dbReference>
<dbReference type="InterPro" id="IPR050471">
    <property type="entry name" value="AB_hydrolase"/>
</dbReference>
<evidence type="ECO:0000313" key="1">
    <source>
        <dbReference type="EMBL" id="OQV15766.1"/>
    </source>
</evidence>
<keyword evidence="2" id="KW-1185">Reference proteome</keyword>
<dbReference type="SUPFAM" id="SSF53474">
    <property type="entry name" value="alpha/beta-Hydrolases"/>
    <property type="match status" value="1"/>
</dbReference>
<evidence type="ECO:0000313" key="2">
    <source>
        <dbReference type="Proteomes" id="UP000192578"/>
    </source>
</evidence>
<proteinExistence type="predicted"/>
<dbReference type="Gene3D" id="3.40.50.1820">
    <property type="entry name" value="alpha/beta hydrolase"/>
    <property type="match status" value="1"/>
</dbReference>
<dbReference type="InterPro" id="IPR029058">
    <property type="entry name" value="AB_hydrolase_fold"/>
</dbReference>
<dbReference type="OrthoDB" id="408373at2759"/>
<name>A0A1W0WKP9_HYPEX</name>
<accession>A0A1W0WKP9</accession>
<comment type="caution">
    <text evidence="1">The sequence shown here is derived from an EMBL/GenBank/DDBJ whole genome shotgun (WGS) entry which is preliminary data.</text>
</comment>
<protein>
    <submittedName>
        <fullName evidence="1">Non-heme haloperoxidase</fullName>
    </submittedName>
</protein>